<dbReference type="Gene3D" id="1.10.418.20">
    <property type="match status" value="1"/>
</dbReference>
<evidence type="ECO:0000259" key="5">
    <source>
        <dbReference type="PROSITE" id="PS50600"/>
    </source>
</evidence>
<dbReference type="Pfam" id="PF25352">
    <property type="entry name" value="PH_ULP"/>
    <property type="match status" value="1"/>
</dbReference>
<protein>
    <recommendedName>
        <fullName evidence="5">Ubiquitin-like protease family profile domain-containing protein</fullName>
    </recommendedName>
</protein>
<dbReference type="PANTHER" id="PTHR47764:SF14">
    <property type="entry name" value="UBIQUITIN-LIKE PROTEASE FAMILY PROFILE DOMAIN-CONTAINING PROTEIN"/>
    <property type="match status" value="1"/>
</dbReference>
<evidence type="ECO:0000256" key="1">
    <source>
        <dbReference type="ARBA" id="ARBA00005234"/>
    </source>
</evidence>
<feature type="region of interest" description="Disordered" evidence="4">
    <location>
        <begin position="583"/>
        <end position="687"/>
    </location>
</feature>
<keyword evidence="2" id="KW-0645">Protease</keyword>
<keyword evidence="7" id="KW-1185">Reference proteome</keyword>
<reference evidence="6" key="1">
    <citation type="submission" date="2022-02" db="EMBL/GenBank/DDBJ databases">
        <authorList>
            <person name="Henning P.M."/>
            <person name="McCubbin A.G."/>
            <person name="Shore J.S."/>
        </authorList>
    </citation>
    <scope>NUCLEOTIDE SEQUENCE</scope>
    <source>
        <strain evidence="6">F60SS</strain>
        <tissue evidence="6">Leaves</tissue>
    </source>
</reference>
<dbReference type="Proteomes" id="UP001141552">
    <property type="component" value="Unassembled WGS sequence"/>
</dbReference>
<feature type="domain" description="Ubiquitin-like protease family profile" evidence="5">
    <location>
        <begin position="216"/>
        <end position="396"/>
    </location>
</feature>
<dbReference type="GO" id="GO:0008234">
    <property type="term" value="F:cysteine-type peptidase activity"/>
    <property type="evidence" value="ECO:0007669"/>
    <property type="project" value="InterPro"/>
</dbReference>
<evidence type="ECO:0000256" key="2">
    <source>
        <dbReference type="ARBA" id="ARBA00022670"/>
    </source>
</evidence>
<dbReference type="AlphaFoldDB" id="A0A9Q0FYJ5"/>
<dbReference type="Pfam" id="PF02902">
    <property type="entry name" value="Peptidase_C48"/>
    <property type="match status" value="1"/>
</dbReference>
<accession>A0A9Q0FYJ5</accession>
<feature type="compositionally biased region" description="Acidic residues" evidence="4">
    <location>
        <begin position="602"/>
        <end position="617"/>
    </location>
</feature>
<evidence type="ECO:0000313" key="6">
    <source>
        <dbReference type="EMBL" id="KAJ4839903.1"/>
    </source>
</evidence>
<feature type="compositionally biased region" description="Polar residues" evidence="4">
    <location>
        <begin position="640"/>
        <end position="652"/>
    </location>
</feature>
<dbReference type="PANTHER" id="PTHR47764">
    <property type="entry name" value="UBIQUITIN-LIKE-SPECIFIC PROTEASE 2B-RELATED"/>
    <property type="match status" value="1"/>
</dbReference>
<keyword evidence="3" id="KW-0378">Hydrolase</keyword>
<evidence type="ECO:0000256" key="4">
    <source>
        <dbReference type="SAM" id="MobiDB-lite"/>
    </source>
</evidence>
<dbReference type="PROSITE" id="PS50600">
    <property type="entry name" value="ULP_PROTEASE"/>
    <property type="match status" value="1"/>
</dbReference>
<proteinExistence type="inferred from homology"/>
<reference evidence="6" key="2">
    <citation type="journal article" date="2023" name="Plants (Basel)">
        <title>Annotation of the Turnera subulata (Passifloraceae) Draft Genome Reveals the S-Locus Evolved after the Divergence of Turneroideae from Passifloroideae in a Stepwise Manner.</title>
        <authorList>
            <person name="Henning P.M."/>
            <person name="Roalson E.H."/>
            <person name="Mir W."/>
            <person name="McCubbin A.G."/>
            <person name="Shore J.S."/>
        </authorList>
    </citation>
    <scope>NUCLEOTIDE SEQUENCE</scope>
    <source>
        <tissue evidence="6">Leaves</tissue>
    </source>
</reference>
<name>A0A9Q0FYJ5_9ROSI</name>
<gene>
    <name evidence="6" type="ORF">Tsubulata_046878</name>
</gene>
<feature type="non-terminal residue" evidence="6">
    <location>
        <position position="1"/>
    </location>
</feature>
<comment type="similarity">
    <text evidence="1">Belongs to the peptidase C48 family.</text>
</comment>
<dbReference type="EMBL" id="JAKUCV010003175">
    <property type="protein sequence ID" value="KAJ4839903.1"/>
    <property type="molecule type" value="Genomic_DNA"/>
</dbReference>
<dbReference type="InterPro" id="IPR057375">
    <property type="entry name" value="ULP2A/B_PH"/>
</dbReference>
<dbReference type="Gene3D" id="3.30.310.130">
    <property type="entry name" value="Ubiquitin-related"/>
    <property type="match status" value="1"/>
</dbReference>
<dbReference type="InterPro" id="IPR003653">
    <property type="entry name" value="Peptidase_C48_C"/>
</dbReference>
<comment type="caution">
    <text evidence="6">The sequence shown here is derived from an EMBL/GenBank/DDBJ whole genome shotgun (WGS) entry which is preliminary data.</text>
</comment>
<dbReference type="SUPFAM" id="SSF54001">
    <property type="entry name" value="Cysteine proteinases"/>
    <property type="match status" value="1"/>
</dbReference>
<dbReference type="GO" id="GO:0006508">
    <property type="term" value="P:proteolysis"/>
    <property type="evidence" value="ECO:0007669"/>
    <property type="project" value="UniProtKB-KW"/>
</dbReference>
<dbReference type="InterPro" id="IPR038765">
    <property type="entry name" value="Papain-like_cys_pep_sf"/>
</dbReference>
<sequence length="733" mass="82208">MTRRKSGGAGVSSNGRFGVFDFNVEDERVPEEAARLSAKFATRKKKKRNLFSPNEPAVMDVSDNEETGYGYETSVVSTSASSGEDHSNMEVVLYPDYIVFGDMYMTNSVLSFSRTCIRVQGSAWNEIKSDFKSEWSIDDVIKIKSGWQQMVETAAVYMDLKSVVSSGAGDADESTGVDKLKCSVYDPDWSQALEAIKSLDVRYGNIIYPKGDPDAVSVSKRDVELLQPDTFINDTIVDFYLKYLKAKVKPEDQHRFHFFNCFFFLKLADMDKGQSSSCDSSAAFQRVRKWTRNVDLLIGLSSIPSIPFNYHLVDDGSDESSKVPCILHMDSIRGSHKGLKNIFQSYLYEEWKERCNETEDDVSSKFLNLRFVTLELPQQENSSDCGLFLLHYVELFLEEAPINFSPFKITSLSNFLNRDWFLPEEASLKRTQIHNLICDIFREQSQTDLSMDYTDNYNLSQCPDANELETGVVEIIEEKTYCSPITCQGHSSFDTELGILSAASPLLNSRGLFEPQTIARSFPEGNFCQTGVRNWNTSMSPILEVEETGQQLSASTSGTENRWKIAGLAPDTPTVSYYGTDDTSFETSWGPNYMQLEKHYDGDDDDDDDNDDDDDDDGSSKSSEIGLDEEHGGFEHCNGTYEQKSSPTSTEELANCVVEDSEEANPDSNGQRDKDFLSPNVGGNDDFQGTSVNNFDSTEKLLDNGNIQIIDLDLLPDEPIGNGNIEAIHRDRD</sequence>
<evidence type="ECO:0000256" key="3">
    <source>
        <dbReference type="ARBA" id="ARBA00022801"/>
    </source>
</evidence>
<evidence type="ECO:0000313" key="7">
    <source>
        <dbReference type="Proteomes" id="UP001141552"/>
    </source>
</evidence>
<organism evidence="6 7">
    <name type="scientific">Turnera subulata</name>
    <dbReference type="NCBI Taxonomy" id="218843"/>
    <lineage>
        <taxon>Eukaryota</taxon>
        <taxon>Viridiplantae</taxon>
        <taxon>Streptophyta</taxon>
        <taxon>Embryophyta</taxon>
        <taxon>Tracheophyta</taxon>
        <taxon>Spermatophyta</taxon>
        <taxon>Magnoliopsida</taxon>
        <taxon>eudicotyledons</taxon>
        <taxon>Gunneridae</taxon>
        <taxon>Pentapetalae</taxon>
        <taxon>rosids</taxon>
        <taxon>fabids</taxon>
        <taxon>Malpighiales</taxon>
        <taxon>Passifloraceae</taxon>
        <taxon>Turnera</taxon>
    </lineage>
</organism>
<dbReference type="OrthoDB" id="442460at2759"/>